<dbReference type="Gene3D" id="1.10.10.10">
    <property type="entry name" value="Winged helix-like DNA-binding domain superfamily/Winged helix DNA-binding domain"/>
    <property type="match status" value="1"/>
</dbReference>
<gene>
    <name evidence="3" type="ORF">K933_06947</name>
</gene>
<dbReference type="SUPFAM" id="SSF46785">
    <property type="entry name" value="Winged helix' DNA-binding domain"/>
    <property type="match status" value="1"/>
</dbReference>
<evidence type="ECO:0000313" key="4">
    <source>
        <dbReference type="Proteomes" id="UP000017840"/>
    </source>
</evidence>
<accession>V4HFG7</accession>
<name>V4HFG7_9EURY</name>
<feature type="compositionally biased region" description="Basic and acidic residues" evidence="1">
    <location>
        <begin position="148"/>
        <end position="166"/>
    </location>
</feature>
<evidence type="ECO:0000313" key="3">
    <source>
        <dbReference type="EMBL" id="ESP88813.1"/>
    </source>
</evidence>
<proteinExistence type="predicted"/>
<dbReference type="InterPro" id="IPR055768">
    <property type="entry name" value="DUF7344"/>
</dbReference>
<dbReference type="OrthoDB" id="308429at2157"/>
<reference evidence="3 4" key="1">
    <citation type="journal article" date="2013" name="Genome Announc.">
        <title>Draft Genome Sequence of 'Candidatus Halobonum tyrrellensis' Strain G22, Isolated from the Hypersaline Waters of Lake Tyrrell, Australia.</title>
        <authorList>
            <person name="Ugalde J.A."/>
            <person name="Narasingarao P."/>
            <person name="Kuo S."/>
            <person name="Podell S."/>
            <person name="Allen E.E."/>
        </authorList>
    </citation>
    <scope>NUCLEOTIDE SEQUENCE [LARGE SCALE GENOMIC DNA]</scope>
    <source>
        <strain evidence="3 4">G22</strain>
    </source>
</reference>
<feature type="domain" description="DUF7344" evidence="2">
    <location>
        <begin position="30"/>
        <end position="107"/>
    </location>
</feature>
<sequence length="174" mass="17954">MDDGDGTDGDASGPVLPVLPEAVLRLDTVYDALANPTRRAVCYLLSERDRWPLSDLAARVAAIEEGVAPSAVDATARDRASAALYHVHLPRLADRGVVTFDAEADAVSAGPAADRVLAALDAMARLVEDGAGAGDGASDDPVDGAADAGDRNDEGRQDRADGRNDEADGTSDEE</sequence>
<organism evidence="3 4">
    <name type="scientific">Candidatus Halobonum tyrrellensis G22</name>
    <dbReference type="NCBI Taxonomy" id="1324957"/>
    <lineage>
        <taxon>Archaea</taxon>
        <taxon>Methanobacteriati</taxon>
        <taxon>Methanobacteriota</taxon>
        <taxon>Stenosarchaea group</taxon>
        <taxon>Halobacteria</taxon>
        <taxon>Halobacteriales</taxon>
        <taxon>Haloferacaceae</taxon>
        <taxon>Candidatus Halobonum</taxon>
    </lineage>
</organism>
<dbReference type="RefSeq" id="WP_023393976.1">
    <property type="nucleotide sequence ID" value="NZ_ASGZ01000023.1"/>
</dbReference>
<dbReference type="Proteomes" id="UP000017840">
    <property type="component" value="Unassembled WGS sequence"/>
</dbReference>
<dbReference type="PATRIC" id="fig|1324957.4.peg.1404"/>
<dbReference type="InterPro" id="IPR036388">
    <property type="entry name" value="WH-like_DNA-bd_sf"/>
</dbReference>
<keyword evidence="4" id="KW-1185">Reference proteome</keyword>
<comment type="caution">
    <text evidence="3">The sequence shown here is derived from an EMBL/GenBank/DDBJ whole genome shotgun (WGS) entry which is preliminary data.</text>
</comment>
<dbReference type="EMBL" id="ASGZ01000023">
    <property type="protein sequence ID" value="ESP88813.1"/>
    <property type="molecule type" value="Genomic_DNA"/>
</dbReference>
<evidence type="ECO:0000259" key="2">
    <source>
        <dbReference type="Pfam" id="PF24035"/>
    </source>
</evidence>
<dbReference type="InterPro" id="IPR036390">
    <property type="entry name" value="WH_DNA-bd_sf"/>
</dbReference>
<feature type="region of interest" description="Disordered" evidence="1">
    <location>
        <begin position="130"/>
        <end position="174"/>
    </location>
</feature>
<dbReference type="Pfam" id="PF24035">
    <property type="entry name" value="DUF7344"/>
    <property type="match status" value="1"/>
</dbReference>
<evidence type="ECO:0000256" key="1">
    <source>
        <dbReference type="SAM" id="MobiDB-lite"/>
    </source>
</evidence>
<dbReference type="eggNOG" id="arCOG03828">
    <property type="taxonomic scope" value="Archaea"/>
</dbReference>
<protein>
    <recommendedName>
        <fullName evidence="2">DUF7344 domain-containing protein</fullName>
    </recommendedName>
</protein>
<dbReference type="AlphaFoldDB" id="V4HFG7"/>